<organism evidence="4">
    <name type="scientific">Thelazia callipaeda</name>
    <name type="common">Oriental eyeworm</name>
    <name type="synonym">Parasitic nematode</name>
    <dbReference type="NCBI Taxonomy" id="103827"/>
    <lineage>
        <taxon>Eukaryota</taxon>
        <taxon>Metazoa</taxon>
        <taxon>Ecdysozoa</taxon>
        <taxon>Nematoda</taxon>
        <taxon>Chromadorea</taxon>
        <taxon>Rhabditida</taxon>
        <taxon>Spirurina</taxon>
        <taxon>Spiruromorpha</taxon>
        <taxon>Thelazioidea</taxon>
        <taxon>Thelaziidae</taxon>
        <taxon>Thelazia</taxon>
    </lineage>
</organism>
<evidence type="ECO:0000313" key="3">
    <source>
        <dbReference type="Proteomes" id="UP000276776"/>
    </source>
</evidence>
<evidence type="ECO:0000256" key="1">
    <source>
        <dbReference type="SAM" id="MobiDB-lite"/>
    </source>
</evidence>
<reference evidence="2 3" key="2">
    <citation type="submission" date="2018-11" db="EMBL/GenBank/DDBJ databases">
        <authorList>
            <consortium name="Pathogen Informatics"/>
        </authorList>
    </citation>
    <scope>NUCLEOTIDE SEQUENCE [LARGE SCALE GENOMIC DNA]</scope>
</reference>
<keyword evidence="3" id="KW-1185">Reference proteome</keyword>
<dbReference type="OMA" id="MPAMRLD"/>
<sequence>MPAMRLDKLDLENSISILSNIKEKLAALKKDTFVLPEGEYKKYDNSLFDGMQFPLTVNLLIAGNKPVKDQNSPRSKSARTKDKVDEQRADK</sequence>
<protein>
    <submittedName>
        <fullName evidence="4">FKBP_N domain-containing protein</fullName>
    </submittedName>
</protein>
<reference evidence="4" key="1">
    <citation type="submission" date="2017-02" db="UniProtKB">
        <authorList>
            <consortium name="WormBaseParasite"/>
        </authorList>
    </citation>
    <scope>IDENTIFICATION</scope>
</reference>
<dbReference type="EMBL" id="UYYF01000151">
    <property type="protein sequence ID" value="VDM96635.1"/>
    <property type="molecule type" value="Genomic_DNA"/>
</dbReference>
<evidence type="ECO:0000313" key="4">
    <source>
        <dbReference type="WBParaSite" id="TCLT_0000128101-mRNA-1"/>
    </source>
</evidence>
<accession>A0A0N5CMA7</accession>
<feature type="compositionally biased region" description="Basic and acidic residues" evidence="1">
    <location>
        <begin position="79"/>
        <end position="91"/>
    </location>
</feature>
<feature type="region of interest" description="Disordered" evidence="1">
    <location>
        <begin position="64"/>
        <end position="91"/>
    </location>
</feature>
<gene>
    <name evidence="2" type="ORF">TCLT_LOCUS1282</name>
</gene>
<dbReference type="AlphaFoldDB" id="A0A0N5CMA7"/>
<dbReference type="Proteomes" id="UP000276776">
    <property type="component" value="Unassembled WGS sequence"/>
</dbReference>
<name>A0A0N5CMA7_THECL</name>
<dbReference type="WBParaSite" id="TCLT_0000128101-mRNA-1">
    <property type="protein sequence ID" value="TCLT_0000128101-mRNA-1"/>
    <property type="gene ID" value="TCLT_0000128101"/>
</dbReference>
<evidence type="ECO:0000313" key="2">
    <source>
        <dbReference type="EMBL" id="VDM96635.1"/>
    </source>
</evidence>
<dbReference type="OrthoDB" id="10424817at2759"/>
<proteinExistence type="predicted"/>